<keyword evidence="2" id="KW-1185">Reference proteome</keyword>
<dbReference type="RefSeq" id="WP_301569193.1">
    <property type="nucleotide sequence ID" value="NZ_JAPWIE010000001.1"/>
</dbReference>
<evidence type="ECO:0000313" key="2">
    <source>
        <dbReference type="Proteomes" id="UP001067235"/>
    </source>
</evidence>
<organism evidence="1 2">
    <name type="scientific">Gordonia rubripertincta</name>
    <name type="common">Rhodococcus corallinus</name>
    <dbReference type="NCBI Taxonomy" id="36822"/>
    <lineage>
        <taxon>Bacteria</taxon>
        <taxon>Bacillati</taxon>
        <taxon>Actinomycetota</taxon>
        <taxon>Actinomycetes</taxon>
        <taxon>Mycobacteriales</taxon>
        <taxon>Gordoniaceae</taxon>
        <taxon>Gordonia</taxon>
    </lineage>
</organism>
<dbReference type="EMBL" id="JAPWIE010000001">
    <property type="protein sequence ID" value="MCZ4548701.1"/>
    <property type="molecule type" value="Genomic_DNA"/>
</dbReference>
<name>A0ABT4MQX3_GORRU</name>
<gene>
    <name evidence="1" type="ORF">O4213_01815</name>
</gene>
<dbReference type="Proteomes" id="UP001067235">
    <property type="component" value="Unassembled WGS sequence"/>
</dbReference>
<proteinExistence type="predicted"/>
<evidence type="ECO:0000313" key="1">
    <source>
        <dbReference type="EMBL" id="MCZ4548701.1"/>
    </source>
</evidence>
<protein>
    <recommendedName>
        <fullName evidence="3">EcsC family protein</fullName>
    </recommendedName>
</protein>
<accession>A0ABT4MQX3</accession>
<comment type="caution">
    <text evidence="1">The sequence shown here is derived from an EMBL/GenBank/DDBJ whole genome shotgun (WGS) entry which is preliminary data.</text>
</comment>
<reference evidence="1" key="1">
    <citation type="submission" date="2022-12" db="EMBL/GenBank/DDBJ databases">
        <authorList>
            <person name="Krivoruchko A.V."/>
            <person name="Elkin A."/>
        </authorList>
    </citation>
    <scope>NUCLEOTIDE SEQUENCE</scope>
    <source>
        <strain evidence="1">IEGM 1388</strain>
    </source>
</reference>
<sequence length="251" mass="27154">MLLPPVQALTDRDVAKLLYTLTGVIDPTLSAVEHLDPLGIKRRTFGTVEQQANQAMSSEALVTKVLGAVDDSLIWASDSAGLPGTAKWAGWTAEERRDWWIKRVGPISTLAVAYPGVFGVIADRLPLQTVIGFAQQAVLLCAVARAYGVDDRHRHVDLLARVLLNRNLDSKAVLSAPDTRKDEHSSTDLARGAWNGIGKSRAILSELARRPSSRQPWRLLGALPLIGAAADYIGETGALRRAADNAVKNIR</sequence>
<evidence type="ECO:0008006" key="3">
    <source>
        <dbReference type="Google" id="ProtNLM"/>
    </source>
</evidence>